<dbReference type="RefSeq" id="WP_007463535.1">
    <property type="nucleotide sequence ID" value="NZ_AMZO01000006.1"/>
</dbReference>
<reference evidence="1 2" key="1">
    <citation type="submission" date="2012-12" db="EMBL/GenBank/DDBJ databases">
        <title>Genome Assembly of Photobacterium sp. AK15.</title>
        <authorList>
            <person name="Khatri I."/>
            <person name="Vaidya B."/>
            <person name="Srinivas T.N.R."/>
            <person name="Subramanian S."/>
            <person name="Pinnaka A."/>
        </authorList>
    </citation>
    <scope>NUCLEOTIDE SEQUENCE [LARGE SCALE GENOMIC DNA]</scope>
    <source>
        <strain evidence="1 2">AK15</strain>
    </source>
</reference>
<dbReference type="Pfam" id="PF11964">
    <property type="entry name" value="SpoIIAA-like"/>
    <property type="match status" value="1"/>
</dbReference>
<dbReference type="Proteomes" id="UP000011134">
    <property type="component" value="Unassembled WGS sequence"/>
</dbReference>
<proteinExistence type="predicted"/>
<sequence>MSNLHGISVDVERVDERVFMEFKAIGTLTHSDYEKITPQLDEALSDIKRPIVNAYVDSTDCEGWQLHAAWDDLVLGMKHGKKFNKVAIYNDSEWQEVISRVGTWFVGGEVRCFDEPLEALSWLRE</sequence>
<gene>
    <name evidence="1" type="ORF">C942_04373</name>
</gene>
<comment type="caution">
    <text evidence="1">The sequence shown here is derived from an EMBL/GenBank/DDBJ whole genome shotgun (WGS) entry which is preliminary data.</text>
</comment>
<dbReference type="EMBL" id="AMZO01000006">
    <property type="protein sequence ID" value="ELR66675.1"/>
    <property type="molecule type" value="Genomic_DNA"/>
</dbReference>
<evidence type="ECO:0000313" key="1">
    <source>
        <dbReference type="EMBL" id="ELR66675.1"/>
    </source>
</evidence>
<accession>L8JCW9</accession>
<evidence type="ECO:0000313" key="2">
    <source>
        <dbReference type="Proteomes" id="UP000011134"/>
    </source>
</evidence>
<name>L8JCW9_9GAMM</name>
<organism evidence="1 2">
    <name type="scientific">Photobacterium marinum</name>
    <dbReference type="NCBI Taxonomy" id="1056511"/>
    <lineage>
        <taxon>Bacteria</taxon>
        <taxon>Pseudomonadati</taxon>
        <taxon>Pseudomonadota</taxon>
        <taxon>Gammaproteobacteria</taxon>
        <taxon>Vibrionales</taxon>
        <taxon>Vibrionaceae</taxon>
        <taxon>Photobacterium</taxon>
    </lineage>
</organism>
<dbReference type="AlphaFoldDB" id="L8JCW9"/>
<keyword evidence="2" id="KW-1185">Reference proteome</keyword>
<protein>
    <recommendedName>
        <fullName evidence="3">STAS/SEC14 domain-containing protein</fullName>
    </recommendedName>
</protein>
<dbReference type="InterPro" id="IPR038396">
    <property type="entry name" value="SpoIIAA-like_sf"/>
</dbReference>
<dbReference type="SUPFAM" id="SSF52091">
    <property type="entry name" value="SpoIIaa-like"/>
    <property type="match status" value="1"/>
</dbReference>
<dbReference type="InterPro" id="IPR036513">
    <property type="entry name" value="STAS_dom_sf"/>
</dbReference>
<dbReference type="OrthoDB" id="555504at2"/>
<dbReference type="Gene3D" id="3.40.50.10600">
    <property type="entry name" value="SpoIIaa-like domains"/>
    <property type="match status" value="1"/>
</dbReference>
<dbReference type="PATRIC" id="fig|1056511.3.peg.1202"/>
<dbReference type="InterPro" id="IPR021866">
    <property type="entry name" value="SpoIIAA-like"/>
</dbReference>
<evidence type="ECO:0008006" key="3">
    <source>
        <dbReference type="Google" id="ProtNLM"/>
    </source>
</evidence>